<protein>
    <recommendedName>
        <fullName evidence="3">Major facilitator superfamily (MFS) profile domain-containing protein</fullName>
    </recommendedName>
</protein>
<feature type="transmembrane region" description="Helical" evidence="2">
    <location>
        <begin position="375"/>
        <end position="394"/>
    </location>
</feature>
<sequence>MQDPSFVSQKLAMSVEEALIEEKPKLVCDEEEENNDEATGYIRYIILLLATLCCSIVVSCNFVFNFAVVCGNKIHGNETTTSLDFPNEWLRLLYSAFPLGNLVLLPFLSAITHLCTQRTMITVGGLITSAATLLIPFAYEVHPICVIILRFVQGIGMTPLIPLNAHVSARWTPAHKVGFFLAVISGNAQIGIFFTMGLSGFLCGQGFSWKVLYYVHGIVAVCIYLAWAVVFRDFPATHPWIKKKEIELILGEGHETKPPTHKIKEKTPYKAIFTNISVLSVLIAGFGNFNGVTPVVVFSSTIIRQGLGYSQYMTGLWNSSSFFMQFVFKVVGGHLSDVAPFSETNKLRFFNSISCGLSGILMLISAFVPASHYNICLFFIVMIQGVIGFNSAGFNKAAIVVARQHAHVVVTVMGIGMCLGQVLEPFLVYHVAPDHTWAQWKYLFLGHGLVLILTNTLYCIGIRGRAAPFTKPTN</sequence>
<dbReference type="InterPro" id="IPR036259">
    <property type="entry name" value="MFS_trans_sf"/>
</dbReference>
<feature type="transmembrane region" description="Helical" evidence="2">
    <location>
        <begin position="145"/>
        <end position="165"/>
    </location>
</feature>
<dbReference type="Gene3D" id="1.20.1250.20">
    <property type="entry name" value="MFS general substrate transporter like domains"/>
    <property type="match status" value="2"/>
</dbReference>
<feature type="transmembrane region" description="Helical" evidence="2">
    <location>
        <begin position="211"/>
        <end position="234"/>
    </location>
</feature>
<dbReference type="InterPro" id="IPR020846">
    <property type="entry name" value="MFS_dom"/>
</dbReference>
<dbReference type="InterPro" id="IPR011701">
    <property type="entry name" value="MFS"/>
</dbReference>
<feature type="transmembrane region" description="Helical" evidence="2">
    <location>
        <begin position="309"/>
        <end position="328"/>
    </location>
</feature>
<dbReference type="AlphaFoldDB" id="A0AA39H4B4"/>
<dbReference type="GO" id="GO:0016020">
    <property type="term" value="C:membrane"/>
    <property type="evidence" value="ECO:0007669"/>
    <property type="project" value="UniProtKB-SubCell"/>
</dbReference>
<dbReference type="EMBL" id="JAUCMV010000005">
    <property type="protein sequence ID" value="KAK0397527.1"/>
    <property type="molecule type" value="Genomic_DNA"/>
</dbReference>
<feature type="transmembrane region" description="Helical" evidence="2">
    <location>
        <begin position="120"/>
        <end position="139"/>
    </location>
</feature>
<comment type="caution">
    <text evidence="4">The sequence shown here is derived from an EMBL/GenBank/DDBJ whole genome shotgun (WGS) entry which is preliminary data.</text>
</comment>
<keyword evidence="2" id="KW-0812">Transmembrane</keyword>
<proteinExistence type="predicted"/>
<feature type="transmembrane region" description="Helical" evidence="2">
    <location>
        <begin position="177"/>
        <end position="199"/>
    </location>
</feature>
<feature type="transmembrane region" description="Helical" evidence="2">
    <location>
        <begin position="89"/>
        <end position="108"/>
    </location>
</feature>
<gene>
    <name evidence="4" type="ORF">QR680_002157</name>
</gene>
<keyword evidence="2" id="KW-0472">Membrane</keyword>
<accession>A0AA39H4B4</accession>
<feature type="transmembrane region" description="Helical" evidence="2">
    <location>
        <begin position="406"/>
        <end position="423"/>
    </location>
</feature>
<organism evidence="4 5">
    <name type="scientific">Steinernema hermaphroditum</name>
    <dbReference type="NCBI Taxonomy" id="289476"/>
    <lineage>
        <taxon>Eukaryota</taxon>
        <taxon>Metazoa</taxon>
        <taxon>Ecdysozoa</taxon>
        <taxon>Nematoda</taxon>
        <taxon>Chromadorea</taxon>
        <taxon>Rhabditida</taxon>
        <taxon>Tylenchina</taxon>
        <taxon>Panagrolaimomorpha</taxon>
        <taxon>Strongyloidoidea</taxon>
        <taxon>Steinernematidae</taxon>
        <taxon>Steinernema</taxon>
    </lineage>
</organism>
<dbReference type="SUPFAM" id="SSF103473">
    <property type="entry name" value="MFS general substrate transporter"/>
    <property type="match status" value="1"/>
</dbReference>
<evidence type="ECO:0000313" key="4">
    <source>
        <dbReference type="EMBL" id="KAK0397527.1"/>
    </source>
</evidence>
<dbReference type="Proteomes" id="UP001175271">
    <property type="component" value="Unassembled WGS sequence"/>
</dbReference>
<feature type="transmembrane region" description="Helical" evidence="2">
    <location>
        <begin position="349"/>
        <end position="369"/>
    </location>
</feature>
<evidence type="ECO:0000259" key="3">
    <source>
        <dbReference type="PROSITE" id="PS50850"/>
    </source>
</evidence>
<evidence type="ECO:0000256" key="2">
    <source>
        <dbReference type="SAM" id="Phobius"/>
    </source>
</evidence>
<feature type="domain" description="Major facilitator superfamily (MFS) profile" evidence="3">
    <location>
        <begin position="51"/>
        <end position="466"/>
    </location>
</feature>
<feature type="transmembrane region" description="Helical" evidence="2">
    <location>
        <begin position="443"/>
        <end position="461"/>
    </location>
</feature>
<keyword evidence="5" id="KW-1185">Reference proteome</keyword>
<dbReference type="PROSITE" id="PS50850">
    <property type="entry name" value="MFS"/>
    <property type="match status" value="1"/>
</dbReference>
<dbReference type="GO" id="GO:0022857">
    <property type="term" value="F:transmembrane transporter activity"/>
    <property type="evidence" value="ECO:0007669"/>
    <property type="project" value="InterPro"/>
</dbReference>
<feature type="transmembrane region" description="Helical" evidence="2">
    <location>
        <begin position="44"/>
        <end position="69"/>
    </location>
</feature>
<comment type="subcellular location">
    <subcellularLocation>
        <location evidence="1">Membrane</location>
        <topology evidence="1">Multi-pass membrane protein</topology>
    </subcellularLocation>
</comment>
<name>A0AA39H4B4_9BILA</name>
<keyword evidence="2" id="KW-1133">Transmembrane helix</keyword>
<evidence type="ECO:0000313" key="5">
    <source>
        <dbReference type="Proteomes" id="UP001175271"/>
    </source>
</evidence>
<feature type="transmembrane region" description="Helical" evidence="2">
    <location>
        <begin position="271"/>
        <end position="289"/>
    </location>
</feature>
<evidence type="ECO:0000256" key="1">
    <source>
        <dbReference type="ARBA" id="ARBA00004141"/>
    </source>
</evidence>
<dbReference type="Pfam" id="PF07690">
    <property type="entry name" value="MFS_1"/>
    <property type="match status" value="1"/>
</dbReference>
<reference evidence="4" key="1">
    <citation type="submission" date="2023-06" db="EMBL/GenBank/DDBJ databases">
        <title>Genomic analysis of the entomopathogenic nematode Steinernema hermaphroditum.</title>
        <authorList>
            <person name="Schwarz E.M."/>
            <person name="Heppert J.K."/>
            <person name="Baniya A."/>
            <person name="Schwartz H.T."/>
            <person name="Tan C.-H."/>
            <person name="Antoshechkin I."/>
            <person name="Sternberg P.W."/>
            <person name="Goodrich-Blair H."/>
            <person name="Dillman A.R."/>
        </authorList>
    </citation>
    <scope>NUCLEOTIDE SEQUENCE</scope>
    <source>
        <strain evidence="4">PS9179</strain>
        <tissue evidence="4">Whole animal</tissue>
    </source>
</reference>
<dbReference type="PANTHER" id="PTHR45757">
    <property type="entry name" value="PROTEIN CBG23364-RELATED"/>
    <property type="match status" value="1"/>
</dbReference>